<evidence type="ECO:0000313" key="3">
    <source>
        <dbReference type="Proteomes" id="UP000480151"/>
    </source>
</evidence>
<feature type="transmembrane region" description="Helical" evidence="1">
    <location>
        <begin position="100"/>
        <end position="119"/>
    </location>
</feature>
<keyword evidence="1" id="KW-0472">Membrane</keyword>
<feature type="transmembrane region" description="Helical" evidence="1">
    <location>
        <begin position="416"/>
        <end position="434"/>
    </location>
</feature>
<dbReference type="RefSeq" id="WP_165099245.1">
    <property type="nucleotide sequence ID" value="NZ_JAAKGU010000006.1"/>
</dbReference>
<protein>
    <submittedName>
        <fullName evidence="2">Uncharacterized protein</fullName>
    </submittedName>
</protein>
<feature type="transmembrane region" description="Helical" evidence="1">
    <location>
        <begin position="222"/>
        <end position="240"/>
    </location>
</feature>
<proteinExistence type="predicted"/>
<feature type="transmembrane region" description="Helical" evidence="1">
    <location>
        <begin position="140"/>
        <end position="160"/>
    </location>
</feature>
<keyword evidence="3" id="KW-1185">Reference proteome</keyword>
<feature type="transmembrane region" description="Helical" evidence="1">
    <location>
        <begin position="172"/>
        <end position="192"/>
    </location>
</feature>
<feature type="transmembrane region" description="Helical" evidence="1">
    <location>
        <begin position="199"/>
        <end position="216"/>
    </location>
</feature>
<keyword evidence="1" id="KW-0812">Transmembrane</keyword>
<feature type="transmembrane region" description="Helical" evidence="1">
    <location>
        <begin position="354"/>
        <end position="381"/>
    </location>
</feature>
<feature type="transmembrane region" description="Helical" evidence="1">
    <location>
        <begin position="393"/>
        <end position="410"/>
    </location>
</feature>
<feature type="transmembrane region" description="Helical" evidence="1">
    <location>
        <begin position="247"/>
        <end position="265"/>
    </location>
</feature>
<feature type="transmembrane region" description="Helical" evidence="1">
    <location>
        <begin position="31"/>
        <end position="51"/>
    </location>
</feature>
<dbReference type="AlphaFoldDB" id="A0A6M1PN49"/>
<evidence type="ECO:0000313" key="2">
    <source>
        <dbReference type="EMBL" id="NGM83575.1"/>
    </source>
</evidence>
<reference evidence="2 3" key="1">
    <citation type="submission" date="2020-02" db="EMBL/GenBank/DDBJ databases">
        <authorList>
            <person name="Gao J."/>
            <person name="Sun J."/>
        </authorList>
    </citation>
    <scope>NUCLEOTIDE SEQUENCE [LARGE SCALE GENOMIC DNA]</scope>
    <source>
        <strain evidence="2 3">7124</strain>
    </source>
</reference>
<gene>
    <name evidence="2" type="ORF">G5B47_14225</name>
</gene>
<name>A0A6M1PN49_9BACL</name>
<sequence>MKYVSNYFKIPPLFCAISFFGYILLKEYTNNLIIFGILHSILAGILATKLLNTLIILNNNKKYSVVLFFLLMHVIYYGVSSLKYLEPQLLPGLVQNIQNRFFGDVIIFVSIYLSIEIWYRKIRKSNFSFQIISISKVKNLSLAIMFIFIIDIILSIYIYKNTIQIESNSIDVGIIQTQFLLDSILTFLLIVYFGKKKSVFYIFLFLTLVILRGFFYDSRTTLLSPILILIGGLYIMNKINSTFPEKIIKYGSSFIIIFSSIFLLITNRITTNDGTDRLKFLLAYRFDLSDFAMTILLNNNSKIINFKPVIDALILNIPSFIYSNKLEVISYGINYNNLLVNYNLISGLDYQDTYFSMGAMVLGWLGIIFIIPILTYLFCILEVWFNEKKHVGLINKFFLLSIIVIIENEWNKFFSNIRNLIVLFILSFAIKYIFISTKSRKKYPTNLG</sequence>
<dbReference type="EMBL" id="JAAKGU010000006">
    <property type="protein sequence ID" value="NGM83575.1"/>
    <property type="molecule type" value="Genomic_DNA"/>
</dbReference>
<accession>A0A6M1PN49</accession>
<keyword evidence="1" id="KW-1133">Transmembrane helix</keyword>
<organism evidence="2 3">
    <name type="scientific">Paenibacillus apii</name>
    <dbReference type="NCBI Taxonomy" id="1850370"/>
    <lineage>
        <taxon>Bacteria</taxon>
        <taxon>Bacillati</taxon>
        <taxon>Bacillota</taxon>
        <taxon>Bacilli</taxon>
        <taxon>Bacillales</taxon>
        <taxon>Paenibacillaceae</taxon>
        <taxon>Paenibacillus</taxon>
    </lineage>
</organism>
<evidence type="ECO:0000256" key="1">
    <source>
        <dbReference type="SAM" id="Phobius"/>
    </source>
</evidence>
<feature type="transmembrane region" description="Helical" evidence="1">
    <location>
        <begin position="63"/>
        <end position="80"/>
    </location>
</feature>
<dbReference type="Proteomes" id="UP000480151">
    <property type="component" value="Unassembled WGS sequence"/>
</dbReference>
<feature type="transmembrane region" description="Helical" evidence="1">
    <location>
        <begin position="7"/>
        <end position="25"/>
    </location>
</feature>
<comment type="caution">
    <text evidence="2">The sequence shown here is derived from an EMBL/GenBank/DDBJ whole genome shotgun (WGS) entry which is preliminary data.</text>
</comment>